<evidence type="ECO:0000256" key="2">
    <source>
        <dbReference type="SAM" id="MobiDB-lite"/>
    </source>
</evidence>
<feature type="coiled-coil region" evidence="1">
    <location>
        <begin position="567"/>
        <end position="622"/>
    </location>
</feature>
<dbReference type="EMBL" id="BQFW01000015">
    <property type="protein sequence ID" value="GJJ79070.1"/>
    <property type="molecule type" value="Genomic_DNA"/>
</dbReference>
<feature type="region of interest" description="Disordered" evidence="2">
    <location>
        <begin position="703"/>
        <end position="725"/>
    </location>
</feature>
<keyword evidence="1" id="KW-0175">Coiled coil</keyword>
<evidence type="ECO:0000259" key="3">
    <source>
        <dbReference type="Pfam" id="PF20994"/>
    </source>
</evidence>
<dbReference type="OrthoDB" id="2396748at2759"/>
<reference evidence="4" key="1">
    <citation type="submission" date="2021-11" db="EMBL/GenBank/DDBJ databases">
        <authorList>
            <person name="Herlambang A."/>
            <person name="Guo Y."/>
            <person name="Takashima Y."/>
            <person name="Nishizawa T."/>
        </authorList>
    </citation>
    <scope>NUCLEOTIDE SEQUENCE</scope>
    <source>
        <strain evidence="4">E1425</strain>
    </source>
</reference>
<feature type="region of interest" description="Disordered" evidence="2">
    <location>
        <begin position="1"/>
        <end position="407"/>
    </location>
</feature>
<dbReference type="Proteomes" id="UP000827284">
    <property type="component" value="Unassembled WGS sequence"/>
</dbReference>
<accession>A0A9P3HM23</accession>
<feature type="compositionally biased region" description="Polar residues" evidence="2">
    <location>
        <begin position="86"/>
        <end position="97"/>
    </location>
</feature>
<feature type="compositionally biased region" description="Polar residues" evidence="2">
    <location>
        <begin position="707"/>
        <end position="717"/>
    </location>
</feature>
<feature type="region of interest" description="Disordered" evidence="2">
    <location>
        <begin position="460"/>
        <end position="480"/>
    </location>
</feature>
<feature type="compositionally biased region" description="Basic and acidic residues" evidence="2">
    <location>
        <begin position="144"/>
        <end position="158"/>
    </location>
</feature>
<comment type="caution">
    <text evidence="4">The sequence shown here is derived from an EMBL/GenBank/DDBJ whole genome shotgun (WGS) entry which is preliminary data.</text>
</comment>
<feature type="compositionally biased region" description="Basic and acidic residues" evidence="2">
    <location>
        <begin position="42"/>
        <end position="56"/>
    </location>
</feature>
<proteinExistence type="predicted"/>
<protein>
    <recommendedName>
        <fullName evidence="3">Inner kinetochore subunit AME1 domain-containing protein</fullName>
    </recommendedName>
</protein>
<feature type="compositionally biased region" description="Polar residues" evidence="2">
    <location>
        <begin position="367"/>
        <end position="378"/>
    </location>
</feature>
<feature type="compositionally biased region" description="Acidic residues" evidence="2">
    <location>
        <begin position="223"/>
        <end position="237"/>
    </location>
</feature>
<dbReference type="InterPro" id="IPR048743">
    <property type="entry name" value="AME1"/>
</dbReference>
<dbReference type="Pfam" id="PF20994">
    <property type="entry name" value="CENPU"/>
    <property type="match status" value="1"/>
</dbReference>
<feature type="compositionally biased region" description="Polar residues" evidence="2">
    <location>
        <begin position="254"/>
        <end position="263"/>
    </location>
</feature>
<evidence type="ECO:0000256" key="1">
    <source>
        <dbReference type="SAM" id="Coils"/>
    </source>
</evidence>
<feature type="domain" description="Inner kinetochore subunit AME1" evidence="3">
    <location>
        <begin position="526"/>
        <end position="695"/>
    </location>
</feature>
<dbReference type="AlphaFoldDB" id="A0A9P3HM23"/>
<name>A0A9P3HM23_9FUNG</name>
<feature type="compositionally biased region" description="Polar residues" evidence="2">
    <location>
        <begin position="309"/>
        <end position="322"/>
    </location>
</feature>
<evidence type="ECO:0000313" key="5">
    <source>
        <dbReference type="Proteomes" id="UP000827284"/>
    </source>
</evidence>
<organism evidence="4 5">
    <name type="scientific">Entomortierella parvispora</name>
    <dbReference type="NCBI Taxonomy" id="205924"/>
    <lineage>
        <taxon>Eukaryota</taxon>
        <taxon>Fungi</taxon>
        <taxon>Fungi incertae sedis</taxon>
        <taxon>Mucoromycota</taxon>
        <taxon>Mortierellomycotina</taxon>
        <taxon>Mortierellomycetes</taxon>
        <taxon>Mortierellales</taxon>
        <taxon>Mortierellaceae</taxon>
        <taxon>Entomortierella</taxon>
    </lineage>
</organism>
<feature type="compositionally biased region" description="Polar residues" evidence="2">
    <location>
        <begin position="1"/>
        <end position="11"/>
    </location>
</feature>
<gene>
    <name evidence="4" type="ORF">EMPS_11429</name>
</gene>
<keyword evidence="5" id="KW-1185">Reference proteome</keyword>
<reference evidence="4" key="2">
    <citation type="journal article" date="2022" name="Microbiol. Resour. Announc.">
        <title>Whole-Genome Sequence of Entomortierella parvispora E1425, a Mucoromycotan Fungus Associated with Burkholderiaceae-Related Endosymbiotic Bacteria.</title>
        <authorList>
            <person name="Herlambang A."/>
            <person name="Guo Y."/>
            <person name="Takashima Y."/>
            <person name="Narisawa K."/>
            <person name="Ohta H."/>
            <person name="Nishizawa T."/>
        </authorList>
    </citation>
    <scope>NUCLEOTIDE SEQUENCE</scope>
    <source>
        <strain evidence="4">E1425</strain>
    </source>
</reference>
<evidence type="ECO:0000313" key="4">
    <source>
        <dbReference type="EMBL" id="GJJ79070.1"/>
    </source>
</evidence>
<feature type="compositionally biased region" description="Low complexity" evidence="2">
    <location>
        <begin position="63"/>
        <end position="79"/>
    </location>
</feature>
<sequence>MSAQANGSGASLAQKYQEKVQARKRGAGNRETQHRGFSLVKTNDKEQKQSRNEVVKESASVRAMATIPSATTSATATMTTRRETRQQQQLITDSIIPTTSRTSKKKDTTGGLSEHFQERLQARIRGAGSHQPGFRNFKITTEPVAKKPPTEPPVENRPERRRSSRNSSQPAPSYAEEEDVTTVDLPTDPPPRERRSRRSRSPPQIASKEVRREIEQEVVLDQGPEDSFVDAGDMDMIVEDHYEPSPQQEEPLPVTTQSTVKQTESGKKSKPNKRKPTSGTSKPAPAPVKRRRLIVDEVDENEDPDLVHTNLTKAVNGSSTTSRRSKAVDGQKAAPGPSKTAGPDSTGDDSTTKSNSLSRSSKKPLRQTTLMHLSSNTLKSKDGNSKAVEASTSRATEDESDGSDSDFAKTISKVDKANAVMPTKKAASKGNRKGLSDQTVKTYKQLQIHCLKYWGPKAPVSQPAKISQQPPAEAETGSETVATTAAEAASTDVARKTVQSVLQIDQAPLSEMDVIADAVRGVVDKFIDQMEDRAMAKELLTFRNELETLLIEQVDMLDDHSVLRASVKKAAALKKELRSRLLETQRARQRTRQELKRVRSSFEREERARRRLEETHKFLTDLEALRDEVTGSEDGPDIHTQDKDLDLRDTKTGLQSLLATVGARCGGDSGSTRDGDFEPTGVLGALKEFNQILETLEKSARGMPLVSHSQQVTSTRTFGFDDDSD</sequence>